<dbReference type="OrthoDB" id="1881000at2759"/>
<gene>
    <name evidence="1" type="ORF">Tsubulata_011456</name>
</gene>
<organism evidence="1 2">
    <name type="scientific">Turnera subulata</name>
    <dbReference type="NCBI Taxonomy" id="218843"/>
    <lineage>
        <taxon>Eukaryota</taxon>
        <taxon>Viridiplantae</taxon>
        <taxon>Streptophyta</taxon>
        <taxon>Embryophyta</taxon>
        <taxon>Tracheophyta</taxon>
        <taxon>Spermatophyta</taxon>
        <taxon>Magnoliopsida</taxon>
        <taxon>eudicotyledons</taxon>
        <taxon>Gunneridae</taxon>
        <taxon>Pentapetalae</taxon>
        <taxon>rosids</taxon>
        <taxon>fabids</taxon>
        <taxon>Malpighiales</taxon>
        <taxon>Passifloraceae</taxon>
        <taxon>Turnera</taxon>
    </lineage>
</organism>
<evidence type="ECO:0000313" key="1">
    <source>
        <dbReference type="EMBL" id="KAJ4840071.1"/>
    </source>
</evidence>
<proteinExistence type="predicted"/>
<dbReference type="AlphaFoldDB" id="A0A9Q0FYS8"/>
<dbReference type="EMBL" id="JAKUCV010003124">
    <property type="protein sequence ID" value="KAJ4840071.1"/>
    <property type="molecule type" value="Genomic_DNA"/>
</dbReference>
<reference evidence="1" key="2">
    <citation type="journal article" date="2023" name="Plants (Basel)">
        <title>Annotation of the Turnera subulata (Passifloraceae) Draft Genome Reveals the S-Locus Evolved after the Divergence of Turneroideae from Passifloroideae in a Stepwise Manner.</title>
        <authorList>
            <person name="Henning P.M."/>
            <person name="Roalson E.H."/>
            <person name="Mir W."/>
            <person name="McCubbin A.G."/>
            <person name="Shore J.S."/>
        </authorList>
    </citation>
    <scope>NUCLEOTIDE SEQUENCE</scope>
    <source>
        <strain evidence="1">F60SS</strain>
    </source>
</reference>
<comment type="caution">
    <text evidence="1">The sequence shown here is derived from an EMBL/GenBank/DDBJ whole genome shotgun (WGS) entry which is preliminary data.</text>
</comment>
<reference evidence="1" key="1">
    <citation type="submission" date="2022-02" db="EMBL/GenBank/DDBJ databases">
        <authorList>
            <person name="Henning P.M."/>
            <person name="McCubbin A.G."/>
            <person name="Shore J.S."/>
        </authorList>
    </citation>
    <scope>NUCLEOTIDE SEQUENCE</scope>
    <source>
        <strain evidence="1">F60SS</strain>
        <tissue evidence="1">Leaves</tissue>
    </source>
</reference>
<accession>A0A9Q0FYS8</accession>
<keyword evidence="2" id="KW-1185">Reference proteome</keyword>
<name>A0A9Q0FYS8_9ROSI</name>
<dbReference type="Proteomes" id="UP001141552">
    <property type="component" value="Unassembled WGS sequence"/>
</dbReference>
<protein>
    <submittedName>
        <fullName evidence="1">Uncharacterized protein</fullName>
    </submittedName>
</protein>
<evidence type="ECO:0000313" key="2">
    <source>
        <dbReference type="Proteomes" id="UP001141552"/>
    </source>
</evidence>
<sequence>MAALSDFCLSPCPERVEAFGFSKNLSTRLSRPSFIHVKRKSPSDHMGQLRAFKCFALNKPASPLESEDIAKKCTAASMEEGGHVMKFKITDFKMLDRVSSGLGGRADEVVFEGIVKDPSSPLYNTKVVLRELKTTQAQRRGRRAIEVLKKLVHRRLMYHSYSMQVHGYVSSHPGSGHDSFTLVHGWHGSFSLRHWLQQADWLPTLEATLALDEESARRVGEDTVGGPAVSRQLRIIRLLMRDLLIGVCS</sequence>